<dbReference type="Gene3D" id="2.40.30.30">
    <property type="entry name" value="Riboflavin kinase-like"/>
    <property type="match status" value="1"/>
</dbReference>
<protein>
    <recommendedName>
        <fullName evidence="1">riboflavin kinase</fullName>
        <ecNumber evidence="1">2.7.1.26</ecNumber>
    </recommendedName>
</protein>
<comment type="caution">
    <text evidence="9">The sequence shown here is derived from an EMBL/GenBank/DDBJ whole genome shotgun (WGS) entry which is preliminary data.</text>
</comment>
<keyword evidence="5" id="KW-0547">Nucleotide-binding</keyword>
<evidence type="ECO:0000256" key="1">
    <source>
        <dbReference type="ARBA" id="ARBA00012105"/>
    </source>
</evidence>
<dbReference type="PANTHER" id="PTHR22749">
    <property type="entry name" value="RIBOFLAVIN KINASE/FMN ADENYLYLTRANSFERASE"/>
    <property type="match status" value="1"/>
</dbReference>
<keyword evidence="2" id="KW-0285">Flavoprotein</keyword>
<dbReference type="GO" id="GO:0009398">
    <property type="term" value="P:FMN biosynthetic process"/>
    <property type="evidence" value="ECO:0007669"/>
    <property type="project" value="TreeGrafter"/>
</dbReference>
<dbReference type="EMBL" id="MFUR01000010">
    <property type="protein sequence ID" value="OGI86804.1"/>
    <property type="molecule type" value="Genomic_DNA"/>
</dbReference>
<dbReference type="InterPro" id="IPR015865">
    <property type="entry name" value="Riboflavin_kinase_bac/euk"/>
</dbReference>
<gene>
    <name evidence="9" type="ORF">A3A91_01120</name>
</gene>
<dbReference type="InterPro" id="IPR023465">
    <property type="entry name" value="Riboflavin_kinase_dom_sf"/>
</dbReference>
<dbReference type="GO" id="GO:0009231">
    <property type="term" value="P:riboflavin biosynthetic process"/>
    <property type="evidence" value="ECO:0007669"/>
    <property type="project" value="InterPro"/>
</dbReference>
<evidence type="ECO:0000256" key="4">
    <source>
        <dbReference type="ARBA" id="ARBA00022679"/>
    </source>
</evidence>
<dbReference type="GO" id="GO:0005524">
    <property type="term" value="F:ATP binding"/>
    <property type="evidence" value="ECO:0007669"/>
    <property type="project" value="UniProtKB-KW"/>
</dbReference>
<dbReference type="InterPro" id="IPR023468">
    <property type="entry name" value="Riboflavin_kinase"/>
</dbReference>
<keyword evidence="3" id="KW-0288">FMN</keyword>
<keyword evidence="4" id="KW-0808">Transferase</keyword>
<dbReference type="Pfam" id="PF01687">
    <property type="entry name" value="Flavokinase"/>
    <property type="match status" value="1"/>
</dbReference>
<dbReference type="GO" id="GO:0008531">
    <property type="term" value="F:riboflavin kinase activity"/>
    <property type="evidence" value="ECO:0007669"/>
    <property type="project" value="UniProtKB-EC"/>
</dbReference>
<evidence type="ECO:0000313" key="9">
    <source>
        <dbReference type="EMBL" id="OGI86804.1"/>
    </source>
</evidence>
<proteinExistence type="predicted"/>
<keyword evidence="6" id="KW-0067">ATP-binding</keyword>
<evidence type="ECO:0000259" key="8">
    <source>
        <dbReference type="SMART" id="SM00904"/>
    </source>
</evidence>
<evidence type="ECO:0000256" key="2">
    <source>
        <dbReference type="ARBA" id="ARBA00022630"/>
    </source>
</evidence>
<accession>A0A1F6WYE9</accession>
<dbReference type="SMART" id="SM00904">
    <property type="entry name" value="Flavokinase"/>
    <property type="match status" value="1"/>
</dbReference>
<dbReference type="PANTHER" id="PTHR22749:SF6">
    <property type="entry name" value="RIBOFLAVIN KINASE"/>
    <property type="match status" value="1"/>
</dbReference>
<evidence type="ECO:0000256" key="5">
    <source>
        <dbReference type="ARBA" id="ARBA00022741"/>
    </source>
</evidence>
<dbReference type="SUPFAM" id="SSF82114">
    <property type="entry name" value="Riboflavin kinase-like"/>
    <property type="match status" value="1"/>
</dbReference>
<evidence type="ECO:0000256" key="6">
    <source>
        <dbReference type="ARBA" id="ARBA00022840"/>
    </source>
</evidence>
<dbReference type="Proteomes" id="UP000177001">
    <property type="component" value="Unassembled WGS sequence"/>
</dbReference>
<evidence type="ECO:0000313" key="10">
    <source>
        <dbReference type="Proteomes" id="UP000177001"/>
    </source>
</evidence>
<evidence type="ECO:0000256" key="7">
    <source>
        <dbReference type="ARBA" id="ARBA00047880"/>
    </source>
</evidence>
<organism evidence="9 10">
    <name type="scientific">Candidatus Nomurabacteria bacterium RIFCSPLOWO2_01_FULL_36_16</name>
    <dbReference type="NCBI Taxonomy" id="1801767"/>
    <lineage>
        <taxon>Bacteria</taxon>
        <taxon>Candidatus Nomuraibacteriota</taxon>
    </lineage>
</organism>
<feature type="domain" description="Riboflavin kinase" evidence="8">
    <location>
        <begin position="1"/>
        <end position="115"/>
    </location>
</feature>
<comment type="catalytic activity">
    <reaction evidence="7">
        <text>riboflavin + ATP = FMN + ADP + H(+)</text>
        <dbReference type="Rhea" id="RHEA:14357"/>
        <dbReference type="ChEBI" id="CHEBI:15378"/>
        <dbReference type="ChEBI" id="CHEBI:30616"/>
        <dbReference type="ChEBI" id="CHEBI:57986"/>
        <dbReference type="ChEBI" id="CHEBI:58210"/>
        <dbReference type="ChEBI" id="CHEBI:456216"/>
        <dbReference type="EC" id="2.7.1.26"/>
    </reaction>
</comment>
<dbReference type="EC" id="2.7.1.26" evidence="1"/>
<reference evidence="9 10" key="1">
    <citation type="journal article" date="2016" name="Nat. Commun.">
        <title>Thousands of microbial genomes shed light on interconnected biogeochemical processes in an aquifer system.</title>
        <authorList>
            <person name="Anantharaman K."/>
            <person name="Brown C.T."/>
            <person name="Hug L.A."/>
            <person name="Sharon I."/>
            <person name="Castelle C.J."/>
            <person name="Probst A.J."/>
            <person name="Thomas B.C."/>
            <person name="Singh A."/>
            <person name="Wilkins M.J."/>
            <person name="Karaoz U."/>
            <person name="Brodie E.L."/>
            <person name="Williams K.H."/>
            <person name="Hubbard S.S."/>
            <person name="Banfield J.F."/>
        </authorList>
    </citation>
    <scope>NUCLEOTIDE SEQUENCE [LARGE SCALE GENOMIC DNA]</scope>
</reference>
<sequence>MNYVISGKVIRGDGYGRKIGFPTVNLETEKSRTEALPPEGVYRGTVMLNTEFLTYKAGIVIGPNEKIEAHLIGYKGDAYGKQVTLEIQKFLRKYKKFETEAELIIQIKKDLQACK</sequence>
<name>A0A1F6WYE9_9BACT</name>
<dbReference type="AlphaFoldDB" id="A0A1F6WYE9"/>
<evidence type="ECO:0000256" key="3">
    <source>
        <dbReference type="ARBA" id="ARBA00022643"/>
    </source>
</evidence>